<evidence type="ECO:0000259" key="5">
    <source>
        <dbReference type="PROSITE" id="PS50089"/>
    </source>
</evidence>
<dbReference type="Gene3D" id="3.30.40.10">
    <property type="entry name" value="Zinc/RING finger domain, C3HC4 (zinc finger)"/>
    <property type="match status" value="1"/>
</dbReference>
<dbReference type="PROSITE" id="PS50089">
    <property type="entry name" value="ZF_RING_2"/>
    <property type="match status" value="1"/>
</dbReference>
<dbReference type="SUPFAM" id="SSF81901">
    <property type="entry name" value="HCP-like"/>
    <property type="match status" value="1"/>
</dbReference>
<comment type="caution">
    <text evidence="7">The sequence shown here is derived from an EMBL/GenBank/DDBJ whole genome shotgun (WGS) entry which is preliminary data.</text>
</comment>
<evidence type="ECO:0000313" key="8">
    <source>
        <dbReference type="Proteomes" id="UP001224775"/>
    </source>
</evidence>
<evidence type="ECO:0008006" key="9">
    <source>
        <dbReference type="Google" id="ProtNLM"/>
    </source>
</evidence>
<evidence type="ECO:0000259" key="6">
    <source>
        <dbReference type="PROSITE" id="PS50865"/>
    </source>
</evidence>
<keyword evidence="8" id="KW-1185">Reference proteome</keyword>
<evidence type="ECO:0000256" key="3">
    <source>
        <dbReference type="ARBA" id="ARBA00022833"/>
    </source>
</evidence>
<evidence type="ECO:0000256" key="4">
    <source>
        <dbReference type="PROSITE-ProRule" id="PRU00134"/>
    </source>
</evidence>
<evidence type="ECO:0000313" key="7">
    <source>
        <dbReference type="EMBL" id="KAK1733638.1"/>
    </source>
</evidence>
<dbReference type="PROSITE" id="PS50865">
    <property type="entry name" value="ZF_MYND_2"/>
    <property type="match status" value="1"/>
</dbReference>
<keyword evidence="2 4" id="KW-0863">Zinc-finger</keyword>
<name>A0AAD8XUF5_9STRA</name>
<evidence type="ECO:0000256" key="1">
    <source>
        <dbReference type="ARBA" id="ARBA00022723"/>
    </source>
</evidence>
<evidence type="ECO:0000256" key="2">
    <source>
        <dbReference type="ARBA" id="ARBA00022771"/>
    </source>
</evidence>
<reference evidence="7" key="1">
    <citation type="submission" date="2023-06" db="EMBL/GenBank/DDBJ databases">
        <title>Survivors Of The Sea: Transcriptome response of Skeletonema marinoi to long-term dormancy.</title>
        <authorList>
            <person name="Pinder M.I.M."/>
            <person name="Kourtchenko O."/>
            <person name="Robertson E.K."/>
            <person name="Larsson T."/>
            <person name="Maumus F."/>
            <person name="Osuna-Cruz C.M."/>
            <person name="Vancaester E."/>
            <person name="Stenow R."/>
            <person name="Vandepoele K."/>
            <person name="Ploug H."/>
            <person name="Bruchert V."/>
            <person name="Godhe A."/>
            <person name="Topel M."/>
        </authorList>
    </citation>
    <scope>NUCLEOTIDE SEQUENCE</scope>
    <source>
        <strain evidence="7">R05AC</strain>
    </source>
</reference>
<organism evidence="7 8">
    <name type="scientific">Skeletonema marinoi</name>
    <dbReference type="NCBI Taxonomy" id="267567"/>
    <lineage>
        <taxon>Eukaryota</taxon>
        <taxon>Sar</taxon>
        <taxon>Stramenopiles</taxon>
        <taxon>Ochrophyta</taxon>
        <taxon>Bacillariophyta</taxon>
        <taxon>Coscinodiscophyceae</taxon>
        <taxon>Thalassiosirophycidae</taxon>
        <taxon>Thalassiosirales</taxon>
        <taxon>Skeletonemataceae</taxon>
        <taxon>Skeletonema</taxon>
        <taxon>Skeletonema marinoi-dohrnii complex</taxon>
    </lineage>
</organism>
<dbReference type="SUPFAM" id="SSF144232">
    <property type="entry name" value="HIT/MYND zinc finger-like"/>
    <property type="match status" value="1"/>
</dbReference>
<dbReference type="EMBL" id="JATAAI010000046">
    <property type="protein sequence ID" value="KAK1733638.1"/>
    <property type="molecule type" value="Genomic_DNA"/>
</dbReference>
<sequence>MSEEDSDQNMTMCCASCGVAEVDVLKLKNCTDCDLVQYCSDACQQEHSPQHEAMCIERVAELRDELLFKQPESSHLGDCPICFIPLPLDLDESTMQACCSKLICVGCVHAIDRREEEASLNSLCPFCRKATPETDKECNKYRMKRIEANDSVAMRREGIEQYEKGDYQSAFQYYTTAALLGEIDAHFRL</sequence>
<dbReference type="Gene3D" id="6.10.140.2220">
    <property type="match status" value="1"/>
</dbReference>
<feature type="non-terminal residue" evidence="7">
    <location>
        <position position="189"/>
    </location>
</feature>
<dbReference type="InterPro" id="IPR002893">
    <property type="entry name" value="Znf_MYND"/>
</dbReference>
<dbReference type="SUPFAM" id="SSF57850">
    <property type="entry name" value="RING/U-box"/>
    <property type="match status" value="1"/>
</dbReference>
<dbReference type="InterPro" id="IPR013083">
    <property type="entry name" value="Znf_RING/FYVE/PHD"/>
</dbReference>
<dbReference type="InterPro" id="IPR001841">
    <property type="entry name" value="Znf_RING"/>
</dbReference>
<keyword evidence="1" id="KW-0479">Metal-binding</keyword>
<dbReference type="Proteomes" id="UP001224775">
    <property type="component" value="Unassembled WGS sequence"/>
</dbReference>
<accession>A0AAD8XUF5</accession>
<protein>
    <recommendedName>
        <fullName evidence="9">MYND-type domain-containing protein</fullName>
    </recommendedName>
</protein>
<feature type="domain" description="RING-type" evidence="5">
    <location>
        <begin position="79"/>
        <end position="128"/>
    </location>
</feature>
<keyword evidence="3" id="KW-0862">Zinc</keyword>
<dbReference type="Pfam" id="PF01753">
    <property type="entry name" value="zf-MYND"/>
    <property type="match status" value="1"/>
</dbReference>
<proteinExistence type="predicted"/>
<gene>
    <name evidence="7" type="ORF">QTG54_015681</name>
</gene>
<dbReference type="GO" id="GO:0008270">
    <property type="term" value="F:zinc ion binding"/>
    <property type="evidence" value="ECO:0007669"/>
    <property type="project" value="UniProtKB-KW"/>
</dbReference>
<dbReference type="AlphaFoldDB" id="A0AAD8XUF5"/>
<feature type="domain" description="MYND-type" evidence="6">
    <location>
        <begin position="14"/>
        <end position="55"/>
    </location>
</feature>